<accession>A0A9D4SPR8</accession>
<dbReference type="AlphaFoldDB" id="A0A9D4SPR8"/>
<evidence type="ECO:0000313" key="2">
    <source>
        <dbReference type="Proteomes" id="UP000821837"/>
    </source>
</evidence>
<reference evidence="1" key="1">
    <citation type="journal article" date="2020" name="Cell">
        <title>Large-Scale Comparative Analyses of Tick Genomes Elucidate Their Genetic Diversity and Vector Capacities.</title>
        <authorList>
            <consortium name="Tick Genome and Microbiome Consortium (TIGMIC)"/>
            <person name="Jia N."/>
            <person name="Wang J."/>
            <person name="Shi W."/>
            <person name="Du L."/>
            <person name="Sun Y."/>
            <person name="Zhan W."/>
            <person name="Jiang J.F."/>
            <person name="Wang Q."/>
            <person name="Zhang B."/>
            <person name="Ji P."/>
            <person name="Bell-Sakyi L."/>
            <person name="Cui X.M."/>
            <person name="Yuan T.T."/>
            <person name="Jiang B.G."/>
            <person name="Yang W.F."/>
            <person name="Lam T.T."/>
            <person name="Chang Q.C."/>
            <person name="Ding S.J."/>
            <person name="Wang X.J."/>
            <person name="Zhu J.G."/>
            <person name="Ruan X.D."/>
            <person name="Zhao L."/>
            <person name="Wei J.T."/>
            <person name="Ye R.Z."/>
            <person name="Que T.C."/>
            <person name="Du C.H."/>
            <person name="Zhou Y.H."/>
            <person name="Cheng J.X."/>
            <person name="Dai P.F."/>
            <person name="Guo W.B."/>
            <person name="Han X.H."/>
            <person name="Huang E.J."/>
            <person name="Li L.F."/>
            <person name="Wei W."/>
            <person name="Gao Y.C."/>
            <person name="Liu J.Z."/>
            <person name="Shao H.Z."/>
            <person name="Wang X."/>
            <person name="Wang C.C."/>
            <person name="Yang T.C."/>
            <person name="Huo Q.B."/>
            <person name="Li W."/>
            <person name="Chen H.Y."/>
            <person name="Chen S.E."/>
            <person name="Zhou L.G."/>
            <person name="Ni X.B."/>
            <person name="Tian J.H."/>
            <person name="Sheng Y."/>
            <person name="Liu T."/>
            <person name="Pan Y.S."/>
            <person name="Xia L.Y."/>
            <person name="Li J."/>
            <person name="Zhao F."/>
            <person name="Cao W.C."/>
        </authorList>
    </citation>
    <scope>NUCLEOTIDE SEQUENCE</scope>
    <source>
        <strain evidence="1">Rsan-2018</strain>
    </source>
</reference>
<name>A0A9D4SPR8_RHISA</name>
<organism evidence="1 2">
    <name type="scientific">Rhipicephalus sanguineus</name>
    <name type="common">Brown dog tick</name>
    <name type="synonym">Ixodes sanguineus</name>
    <dbReference type="NCBI Taxonomy" id="34632"/>
    <lineage>
        <taxon>Eukaryota</taxon>
        <taxon>Metazoa</taxon>
        <taxon>Ecdysozoa</taxon>
        <taxon>Arthropoda</taxon>
        <taxon>Chelicerata</taxon>
        <taxon>Arachnida</taxon>
        <taxon>Acari</taxon>
        <taxon>Parasitiformes</taxon>
        <taxon>Ixodida</taxon>
        <taxon>Ixodoidea</taxon>
        <taxon>Ixodidae</taxon>
        <taxon>Rhipicephalinae</taxon>
        <taxon>Rhipicephalus</taxon>
        <taxon>Rhipicephalus</taxon>
    </lineage>
</organism>
<gene>
    <name evidence="1" type="ORF">HPB52_002958</name>
</gene>
<evidence type="ECO:0000313" key="1">
    <source>
        <dbReference type="EMBL" id="KAH7938961.1"/>
    </source>
</evidence>
<protein>
    <submittedName>
        <fullName evidence="1">Uncharacterized protein</fullName>
    </submittedName>
</protein>
<keyword evidence="2" id="KW-1185">Reference proteome</keyword>
<dbReference type="EMBL" id="JABSTV010001254">
    <property type="protein sequence ID" value="KAH7938961.1"/>
    <property type="molecule type" value="Genomic_DNA"/>
</dbReference>
<sequence length="85" mass="9152">MGRSIGDRADVQDRERVIGDAVGSVLKHASRTVSGNEPIKSAITFLKKEALQVIPADNEDPGMKESATGRVLPPQMAHFENLPEA</sequence>
<proteinExistence type="predicted"/>
<dbReference type="Proteomes" id="UP000821837">
    <property type="component" value="Chromosome 8"/>
</dbReference>
<reference evidence="1" key="2">
    <citation type="submission" date="2021-09" db="EMBL/GenBank/DDBJ databases">
        <authorList>
            <person name="Jia N."/>
            <person name="Wang J."/>
            <person name="Shi W."/>
            <person name="Du L."/>
            <person name="Sun Y."/>
            <person name="Zhan W."/>
            <person name="Jiang J."/>
            <person name="Wang Q."/>
            <person name="Zhang B."/>
            <person name="Ji P."/>
            <person name="Sakyi L.B."/>
            <person name="Cui X."/>
            <person name="Yuan T."/>
            <person name="Jiang B."/>
            <person name="Yang W."/>
            <person name="Lam T.T.-Y."/>
            <person name="Chang Q."/>
            <person name="Ding S."/>
            <person name="Wang X."/>
            <person name="Zhu J."/>
            <person name="Ruan X."/>
            <person name="Zhao L."/>
            <person name="Wei J."/>
            <person name="Que T."/>
            <person name="Du C."/>
            <person name="Cheng J."/>
            <person name="Dai P."/>
            <person name="Han X."/>
            <person name="Huang E."/>
            <person name="Gao Y."/>
            <person name="Liu J."/>
            <person name="Shao H."/>
            <person name="Ye R."/>
            <person name="Li L."/>
            <person name="Wei W."/>
            <person name="Wang X."/>
            <person name="Wang C."/>
            <person name="Huo Q."/>
            <person name="Li W."/>
            <person name="Guo W."/>
            <person name="Chen H."/>
            <person name="Chen S."/>
            <person name="Zhou L."/>
            <person name="Zhou L."/>
            <person name="Ni X."/>
            <person name="Tian J."/>
            <person name="Zhou Y."/>
            <person name="Sheng Y."/>
            <person name="Liu T."/>
            <person name="Pan Y."/>
            <person name="Xia L."/>
            <person name="Li J."/>
            <person name="Zhao F."/>
            <person name="Cao W."/>
        </authorList>
    </citation>
    <scope>NUCLEOTIDE SEQUENCE</scope>
    <source>
        <strain evidence="1">Rsan-2018</strain>
        <tissue evidence="1">Larvae</tissue>
    </source>
</reference>
<comment type="caution">
    <text evidence="1">The sequence shown here is derived from an EMBL/GenBank/DDBJ whole genome shotgun (WGS) entry which is preliminary data.</text>
</comment>